<evidence type="ECO:0000256" key="5">
    <source>
        <dbReference type="ARBA" id="ARBA00022692"/>
    </source>
</evidence>
<comment type="subcellular location">
    <subcellularLocation>
        <location evidence="1">Cell inner membrane</location>
        <topology evidence="1">Multi-pass membrane protein</topology>
    </subcellularLocation>
</comment>
<dbReference type="RefSeq" id="WP_072867238.1">
    <property type="nucleotide sequence ID" value="NZ_FQZM01000006.1"/>
</dbReference>
<dbReference type="PANTHER" id="PTHR35011:SF2">
    <property type="entry name" value="2,3-DIKETO-L-GULONATE TRAP TRANSPORTER SMALL PERMEASE PROTEIN YIAM"/>
    <property type="match status" value="1"/>
</dbReference>
<accession>A0A1M6C0W5</accession>
<feature type="domain" description="Tripartite ATP-independent periplasmic transporters DctQ component" evidence="10">
    <location>
        <begin position="24"/>
        <end position="153"/>
    </location>
</feature>
<dbReference type="Proteomes" id="UP000184529">
    <property type="component" value="Unassembled WGS sequence"/>
</dbReference>
<dbReference type="GO" id="GO:0015740">
    <property type="term" value="P:C4-dicarboxylate transport"/>
    <property type="evidence" value="ECO:0007669"/>
    <property type="project" value="TreeGrafter"/>
</dbReference>
<evidence type="ECO:0000256" key="2">
    <source>
        <dbReference type="ARBA" id="ARBA00022448"/>
    </source>
</evidence>
<keyword evidence="4" id="KW-0997">Cell inner membrane</keyword>
<gene>
    <name evidence="11" type="ORF">SAMN02745219_00553</name>
</gene>
<dbReference type="GO" id="GO:0022857">
    <property type="term" value="F:transmembrane transporter activity"/>
    <property type="evidence" value="ECO:0007669"/>
    <property type="project" value="TreeGrafter"/>
</dbReference>
<keyword evidence="7 9" id="KW-0472">Membrane</keyword>
<dbReference type="InterPro" id="IPR055348">
    <property type="entry name" value="DctQ"/>
</dbReference>
<name>A0A1M6C0W5_9FIRM</name>
<dbReference type="InterPro" id="IPR007387">
    <property type="entry name" value="TRAP_DctQ"/>
</dbReference>
<dbReference type="EMBL" id="FQZM01000006">
    <property type="protein sequence ID" value="SHI54511.1"/>
    <property type="molecule type" value="Genomic_DNA"/>
</dbReference>
<evidence type="ECO:0000259" key="10">
    <source>
        <dbReference type="Pfam" id="PF04290"/>
    </source>
</evidence>
<dbReference type="OrthoDB" id="9814265at2"/>
<feature type="transmembrane region" description="Helical" evidence="9">
    <location>
        <begin position="48"/>
        <end position="66"/>
    </location>
</feature>
<feature type="transmembrane region" description="Helical" evidence="9">
    <location>
        <begin position="87"/>
        <end position="109"/>
    </location>
</feature>
<keyword evidence="5 9" id="KW-0812">Transmembrane</keyword>
<reference evidence="12" key="1">
    <citation type="submission" date="2016-11" db="EMBL/GenBank/DDBJ databases">
        <authorList>
            <person name="Varghese N."/>
            <person name="Submissions S."/>
        </authorList>
    </citation>
    <scope>NUCLEOTIDE SEQUENCE [LARGE SCALE GENOMIC DNA]</scope>
    <source>
        <strain evidence="12">DSM 16057</strain>
    </source>
</reference>
<protein>
    <submittedName>
        <fullName evidence="11">TRAP-type C4-dicarboxylate transport system, small permease component</fullName>
    </submittedName>
</protein>
<evidence type="ECO:0000313" key="11">
    <source>
        <dbReference type="EMBL" id="SHI54511.1"/>
    </source>
</evidence>
<keyword evidence="2" id="KW-0813">Transport</keyword>
<sequence>MLDKIEKVIKESGSFFAGLLLSAMTVVVFLQVVFRFVIKGSLPWSEELARYLMVWATFIGAGLAAANNAHIGVEFFVKLFGSRSSKLFLTLTYLVVMATSLVLVNYSWVIVNYQIKTGQVSPAMAIPMVIPYLALPVGIIYMAICFTLAYYRNMKNF</sequence>
<evidence type="ECO:0000256" key="1">
    <source>
        <dbReference type="ARBA" id="ARBA00004429"/>
    </source>
</evidence>
<feature type="transmembrane region" description="Helical" evidence="9">
    <location>
        <begin position="129"/>
        <end position="151"/>
    </location>
</feature>
<evidence type="ECO:0000256" key="8">
    <source>
        <dbReference type="ARBA" id="ARBA00038436"/>
    </source>
</evidence>
<dbReference type="Pfam" id="PF04290">
    <property type="entry name" value="DctQ"/>
    <property type="match status" value="1"/>
</dbReference>
<organism evidence="11 12">
    <name type="scientific">Desulfofundulus thermosubterraneus DSM 16057</name>
    <dbReference type="NCBI Taxonomy" id="1121432"/>
    <lineage>
        <taxon>Bacteria</taxon>
        <taxon>Bacillati</taxon>
        <taxon>Bacillota</taxon>
        <taxon>Clostridia</taxon>
        <taxon>Eubacteriales</taxon>
        <taxon>Peptococcaceae</taxon>
        <taxon>Desulfofundulus</taxon>
    </lineage>
</organism>
<dbReference type="PANTHER" id="PTHR35011">
    <property type="entry name" value="2,3-DIKETO-L-GULONATE TRAP TRANSPORTER SMALL PERMEASE PROTEIN YIAM"/>
    <property type="match status" value="1"/>
</dbReference>
<dbReference type="AlphaFoldDB" id="A0A1M6C0W5"/>
<keyword evidence="6 9" id="KW-1133">Transmembrane helix</keyword>
<keyword evidence="3" id="KW-1003">Cell membrane</keyword>
<evidence type="ECO:0000256" key="3">
    <source>
        <dbReference type="ARBA" id="ARBA00022475"/>
    </source>
</evidence>
<evidence type="ECO:0000256" key="9">
    <source>
        <dbReference type="SAM" id="Phobius"/>
    </source>
</evidence>
<evidence type="ECO:0000256" key="4">
    <source>
        <dbReference type="ARBA" id="ARBA00022519"/>
    </source>
</evidence>
<evidence type="ECO:0000313" key="12">
    <source>
        <dbReference type="Proteomes" id="UP000184529"/>
    </source>
</evidence>
<evidence type="ECO:0000256" key="6">
    <source>
        <dbReference type="ARBA" id="ARBA00022989"/>
    </source>
</evidence>
<keyword evidence="12" id="KW-1185">Reference proteome</keyword>
<comment type="similarity">
    <text evidence="8">Belongs to the TRAP transporter small permease family.</text>
</comment>
<evidence type="ECO:0000256" key="7">
    <source>
        <dbReference type="ARBA" id="ARBA00023136"/>
    </source>
</evidence>
<dbReference type="GO" id="GO:0005886">
    <property type="term" value="C:plasma membrane"/>
    <property type="evidence" value="ECO:0007669"/>
    <property type="project" value="UniProtKB-SubCell"/>
</dbReference>
<proteinExistence type="inferred from homology"/>
<feature type="transmembrane region" description="Helical" evidence="9">
    <location>
        <begin position="12"/>
        <end position="36"/>
    </location>
</feature>
<dbReference type="STRING" id="1121432.SAMN02745219_00553"/>